<keyword evidence="5" id="KW-0508">mRNA splicing</keyword>
<keyword evidence="10" id="KW-1185">Reference proteome</keyword>
<evidence type="ECO:0000256" key="1">
    <source>
        <dbReference type="ARBA" id="ARBA00004123"/>
    </source>
</evidence>
<dbReference type="PANTHER" id="PTHR15316:SF1">
    <property type="entry name" value="SPLICING FACTOR 3A SUBUNIT 1"/>
    <property type="match status" value="1"/>
</dbReference>
<dbReference type="InterPro" id="IPR035967">
    <property type="entry name" value="SWAP/Surp_sf"/>
</dbReference>
<dbReference type="GO" id="GO:0000381">
    <property type="term" value="P:regulation of alternative mRNA splicing, via spliceosome"/>
    <property type="evidence" value="ECO:0007669"/>
    <property type="project" value="TreeGrafter"/>
</dbReference>
<evidence type="ECO:0000256" key="5">
    <source>
        <dbReference type="ARBA" id="ARBA00023187"/>
    </source>
</evidence>
<feature type="region of interest" description="Disordered" evidence="7">
    <location>
        <begin position="439"/>
        <end position="481"/>
    </location>
</feature>
<reference evidence="9 10" key="1">
    <citation type="submission" date="2019-06" db="EMBL/GenBank/DDBJ databases">
        <title>A chromosomal-level reference genome of Carpinus fangiana (Coryloideae, Betulaceae).</title>
        <authorList>
            <person name="Yang X."/>
            <person name="Wang Z."/>
            <person name="Zhang L."/>
            <person name="Hao G."/>
            <person name="Liu J."/>
            <person name="Yang Y."/>
        </authorList>
    </citation>
    <scope>NUCLEOTIDE SEQUENCE [LARGE SCALE GENOMIC DNA]</scope>
    <source>
        <strain evidence="9">Cfa_2016G</strain>
        <tissue evidence="9">Leaf</tissue>
    </source>
</reference>
<dbReference type="AlphaFoldDB" id="A0A5N6KZ38"/>
<keyword evidence="3" id="KW-0747">Spliceosome</keyword>
<evidence type="ECO:0000259" key="8">
    <source>
        <dbReference type="PROSITE" id="PS50128"/>
    </source>
</evidence>
<evidence type="ECO:0000256" key="7">
    <source>
        <dbReference type="SAM" id="MobiDB-lite"/>
    </source>
</evidence>
<comment type="caution">
    <text evidence="9">The sequence shown here is derived from an EMBL/GenBank/DDBJ whole genome shotgun (WGS) entry which is preliminary data.</text>
</comment>
<dbReference type="EMBL" id="VIBQ01000016">
    <property type="protein sequence ID" value="KAB8356359.1"/>
    <property type="molecule type" value="Genomic_DNA"/>
</dbReference>
<gene>
    <name evidence="9" type="ORF">FH972_023943</name>
</gene>
<protein>
    <recommendedName>
        <fullName evidence="8">SURP motif domain-containing protein</fullName>
    </recommendedName>
</protein>
<dbReference type="Proteomes" id="UP000327013">
    <property type="component" value="Unassembled WGS sequence"/>
</dbReference>
<dbReference type="Pfam" id="PF12230">
    <property type="entry name" value="PRP21_like_P"/>
    <property type="match status" value="1"/>
</dbReference>
<dbReference type="FunFam" id="1.10.10.790:FF:000001">
    <property type="entry name" value="Splicing factor 3a, subunit 1"/>
    <property type="match status" value="1"/>
</dbReference>
<dbReference type="Gene3D" id="1.10.10.790">
    <property type="entry name" value="Surp module"/>
    <property type="match status" value="2"/>
</dbReference>
<accession>A0A5N6KZ38</accession>
<dbReference type="PANTHER" id="PTHR15316">
    <property type="entry name" value="SPLICEOSOME ASSOCIATED PROTEIN 114/SWAP SPLICING FACTOR-RELATED"/>
    <property type="match status" value="1"/>
</dbReference>
<keyword evidence="4" id="KW-0677">Repeat</keyword>
<dbReference type="GO" id="GO:0071013">
    <property type="term" value="C:catalytic step 2 spliceosome"/>
    <property type="evidence" value="ECO:0007669"/>
    <property type="project" value="TreeGrafter"/>
</dbReference>
<proteinExistence type="predicted"/>
<evidence type="ECO:0000256" key="3">
    <source>
        <dbReference type="ARBA" id="ARBA00022728"/>
    </source>
</evidence>
<feature type="domain" description="SURP motif" evidence="8">
    <location>
        <begin position="25"/>
        <end position="65"/>
    </location>
</feature>
<name>A0A5N6KZ38_9ROSI</name>
<dbReference type="InterPro" id="IPR022030">
    <property type="entry name" value="SF3A1_dom"/>
</dbReference>
<sequence length="495" mass="55443">MATAEDATGKPPPDVVLPPTSMRTVVETTAKYIVRNGMAFEEKIRKNGNPKLAFINENDPYHSFYVWRIGEIRAGRGIDGDGKPQGGVAVPIPEAPKGPPAPAEFHFSARMPNISAQDFEVVKLTALYVAKRGRSFMTTLSQREANNYQFDFLRPQHSLHQFFSRLIDQYAELLNAHGSAADASKAEEARIAELTKNVKNRLHILDRAKQRGEYVKFQGQQKAKKEEKREKEALEYAQIDWHDFVVVENIVFTPADDEVELPRPTSLNNLQTASLEQRGAMSLQPHNMRIEEAVPFEDVYYNTNFQQPPPQPAPVPVAMPVVPPPVVQETPEEILIRERAANREAAQAATRPAAGGPMKIRSDYVPRAKQRRQQPTQVICPNCKQSIPADQFEEHIRIELLDPRWQQQRARAEGRAAITNLNTSDVVNNLKRLASQRSDVFDSATGKPLTPEEADRRKKQTLGTAQMPPGMSAPQGPTNIQDQLAYIRDKAKGGQ</sequence>
<dbReference type="GO" id="GO:0071004">
    <property type="term" value="C:U2-type prespliceosome"/>
    <property type="evidence" value="ECO:0007669"/>
    <property type="project" value="TreeGrafter"/>
</dbReference>
<keyword evidence="6" id="KW-0539">Nucleus</keyword>
<dbReference type="SUPFAM" id="SSF109905">
    <property type="entry name" value="Surp module (SWAP domain)"/>
    <property type="match status" value="2"/>
</dbReference>
<evidence type="ECO:0000313" key="10">
    <source>
        <dbReference type="Proteomes" id="UP000327013"/>
    </source>
</evidence>
<dbReference type="GO" id="GO:0045292">
    <property type="term" value="P:mRNA cis splicing, via spliceosome"/>
    <property type="evidence" value="ECO:0007669"/>
    <property type="project" value="InterPro"/>
</dbReference>
<dbReference type="GO" id="GO:0005686">
    <property type="term" value="C:U2 snRNP"/>
    <property type="evidence" value="ECO:0007669"/>
    <property type="project" value="TreeGrafter"/>
</dbReference>
<evidence type="ECO:0000256" key="4">
    <source>
        <dbReference type="ARBA" id="ARBA00022737"/>
    </source>
</evidence>
<dbReference type="PROSITE" id="PS50128">
    <property type="entry name" value="SURP"/>
    <property type="match status" value="2"/>
</dbReference>
<evidence type="ECO:0000256" key="6">
    <source>
        <dbReference type="ARBA" id="ARBA00023242"/>
    </source>
</evidence>
<evidence type="ECO:0000313" key="9">
    <source>
        <dbReference type="EMBL" id="KAB8356359.1"/>
    </source>
</evidence>
<dbReference type="InterPro" id="IPR000061">
    <property type="entry name" value="Surp"/>
</dbReference>
<feature type="domain" description="SURP motif" evidence="8">
    <location>
        <begin position="121"/>
        <end position="163"/>
    </location>
</feature>
<dbReference type="GO" id="GO:0003723">
    <property type="term" value="F:RNA binding"/>
    <property type="evidence" value="ECO:0007669"/>
    <property type="project" value="InterPro"/>
</dbReference>
<comment type="subcellular location">
    <subcellularLocation>
        <location evidence="1">Nucleus</location>
    </subcellularLocation>
</comment>
<evidence type="ECO:0000256" key="2">
    <source>
        <dbReference type="ARBA" id="ARBA00022664"/>
    </source>
</evidence>
<organism evidence="9 10">
    <name type="scientific">Carpinus fangiana</name>
    <dbReference type="NCBI Taxonomy" id="176857"/>
    <lineage>
        <taxon>Eukaryota</taxon>
        <taxon>Viridiplantae</taxon>
        <taxon>Streptophyta</taxon>
        <taxon>Embryophyta</taxon>
        <taxon>Tracheophyta</taxon>
        <taxon>Spermatophyta</taxon>
        <taxon>Magnoliopsida</taxon>
        <taxon>eudicotyledons</taxon>
        <taxon>Gunneridae</taxon>
        <taxon>Pentapetalae</taxon>
        <taxon>rosids</taxon>
        <taxon>fabids</taxon>
        <taxon>Fagales</taxon>
        <taxon>Betulaceae</taxon>
        <taxon>Carpinus</taxon>
    </lineage>
</organism>
<dbReference type="InterPro" id="IPR045146">
    <property type="entry name" value="SF3A1"/>
</dbReference>
<dbReference type="OrthoDB" id="447637at2759"/>
<dbReference type="Pfam" id="PF01805">
    <property type="entry name" value="Surp"/>
    <property type="match status" value="2"/>
</dbReference>
<dbReference type="SMART" id="SM00648">
    <property type="entry name" value="SWAP"/>
    <property type="match status" value="2"/>
</dbReference>
<keyword evidence="2" id="KW-0507">mRNA processing</keyword>